<keyword evidence="5 9" id="KW-0997">Cell inner membrane</keyword>
<dbReference type="Proteomes" id="UP001171299">
    <property type="component" value="Unassembled WGS sequence"/>
</dbReference>
<feature type="transmembrane region" description="Helical" evidence="9">
    <location>
        <begin position="343"/>
        <end position="362"/>
    </location>
</feature>
<dbReference type="GO" id="GO:0042910">
    <property type="term" value="F:xenobiotic transmembrane transporter activity"/>
    <property type="evidence" value="ECO:0007669"/>
    <property type="project" value="TreeGrafter"/>
</dbReference>
<name>A0AAP9HBG9_9GAMM</name>
<dbReference type="GO" id="GO:0005886">
    <property type="term" value="C:plasma membrane"/>
    <property type="evidence" value="ECO:0007669"/>
    <property type="project" value="UniProtKB-SubCell"/>
</dbReference>
<dbReference type="Gene3D" id="3.30.70.1430">
    <property type="entry name" value="Multidrug efflux transporter AcrB pore domain"/>
    <property type="match status" value="2"/>
</dbReference>
<feature type="transmembrane region" description="Helical" evidence="9">
    <location>
        <begin position="924"/>
        <end position="945"/>
    </location>
</feature>
<feature type="transmembrane region" description="Helical" evidence="9">
    <location>
        <begin position="871"/>
        <end position="887"/>
    </location>
</feature>
<protein>
    <recommendedName>
        <fullName evidence="9">Efflux pump membrane transporter</fullName>
    </recommendedName>
</protein>
<feature type="transmembrane region" description="Helical" evidence="9">
    <location>
        <begin position="538"/>
        <end position="557"/>
    </location>
</feature>
<reference evidence="10" key="3">
    <citation type="submission" date="2023-07" db="EMBL/GenBank/DDBJ databases">
        <title>The extreme plant-growth-promoting properties of Pantoea phytobeneficialis PF55 revealed by functional and genomic analysis.</title>
        <authorList>
            <person name="Nascimento F.X."/>
            <person name="Marcio R.J."/>
        </authorList>
    </citation>
    <scope>NUCLEOTIDE SEQUENCE</scope>
    <source>
        <strain evidence="10">PF55</strain>
    </source>
</reference>
<dbReference type="Gene3D" id="3.30.2090.10">
    <property type="entry name" value="Multidrug efflux transporter AcrB TolC docking domain, DN and DC subdomains"/>
    <property type="match status" value="2"/>
</dbReference>
<evidence type="ECO:0000313" key="13">
    <source>
        <dbReference type="Proteomes" id="UP001171299"/>
    </source>
</evidence>
<evidence type="ECO:0000256" key="8">
    <source>
        <dbReference type="ARBA" id="ARBA00023136"/>
    </source>
</evidence>
<evidence type="ECO:0000256" key="3">
    <source>
        <dbReference type="ARBA" id="ARBA00022448"/>
    </source>
</evidence>
<dbReference type="EMBL" id="JAUOOM010000041">
    <property type="protein sequence ID" value="MDO6409924.1"/>
    <property type="molecule type" value="Genomic_DNA"/>
</dbReference>
<keyword evidence="3 9" id="KW-0813">Transport</keyword>
<dbReference type="RefSeq" id="WP_208726962.1">
    <property type="nucleotide sequence ID" value="NZ_CP024639.1"/>
</dbReference>
<dbReference type="FunFam" id="3.30.70.1430:FF:000001">
    <property type="entry name" value="Efflux pump membrane transporter"/>
    <property type="match status" value="1"/>
</dbReference>
<sequence>MIKFFLDRPVFANVLSLIILILGAVALRALPVTQYPAITPPVVQVVTHYPGANAQTLQDQVAFPIEQQVNGVENMLYMKSTTGNDGTYTLNITFAIGTDSNQAQILVQNRVQAALSQLPDAVQQQGVTVRKRSTAILQLYSLQSSDPNQGTLFLSNYATNHLRDSLARIPGVGDVTVFGTGDYSIRIWLDAARMQQYGLVPDDVINAIKAQNRSVSAGQLGAPPANNGQQMQLTLNVNGLLSDASQFNQIVIKSSTQDGGRLVRLQDVGHAELGSSSYAQFFTMDGKPAAGIAISQLPDANALEVGNAVAAEMQKLSARMPAGMHYALPFDTTTFIKSSVNDVYSTLLIAGLLVLLVIVVFLQNWRAVLVPATTVPVTLIGTFGAIYLMGFSINLLTLFAIVLAIGIVIDDAIVVVEGVSHHIEQGYAPREATLRAMRQLLPPIISITLVLVAVYLPASFLPGLSGQMYRQFALVIAVTTLLSALNALTLKPVQSAQWLRPANSGSKPWIYRKFNQVFAWLENAYLNGIRRLIRHSKVAFIGGLLVIALTLAAFFSIPTGFIPLEDQGYLLVSLQLPDAASLEQTASVTQRVELVLGQQPGVDHAVVIGGLSPLDNNASLSNAALIYVTLKPWNQRGRHQDLRSIYSNLNKQLAKIPDTNALVIVPPPIQGVGNGGGMQMVLSETNGQRDYQHLQQVSDNFVRQAMALPQVSRMFSTLRSNVPQINVTLDRTRAAAMGVSPGDVFDAMQQYLGASYVNQITRENHSVKVYVQAQSDQRRLQQQISALTVKNASGEPVSLATLVSFTPTEGPAVASLYNLNPSATLNGMPAQGYSTGAAMQAVSALAKATLPPDISLSWTDMSYQENVAGNRIYLAFAMSLLLVYLVLAAQYESYWLPVSVILGVPLALSGTAITLLALNIANNLYTQIGVLLLAGLAAKNAILIVEYARQQRLAGSSIIDAALTAARTRFRPIIMTSLAFTLGVIPLIFSSAASASARKSLGITVFSGMVSATLLAILLVPCFYVVLQRAQEAWQARRKPVHQG</sequence>
<dbReference type="NCBIfam" id="TIGR00915">
    <property type="entry name" value="2A0602"/>
    <property type="match status" value="1"/>
</dbReference>
<evidence type="ECO:0000256" key="7">
    <source>
        <dbReference type="ARBA" id="ARBA00022989"/>
    </source>
</evidence>
<evidence type="ECO:0000256" key="5">
    <source>
        <dbReference type="ARBA" id="ARBA00022519"/>
    </source>
</evidence>
<feature type="transmembrane region" description="Helical" evidence="9">
    <location>
        <begin position="973"/>
        <end position="995"/>
    </location>
</feature>
<keyword evidence="11" id="KW-0614">Plasmid</keyword>
<keyword evidence="4" id="KW-1003">Cell membrane</keyword>
<dbReference type="InterPro" id="IPR004764">
    <property type="entry name" value="MdtF-like"/>
</dbReference>
<dbReference type="InterPro" id="IPR001036">
    <property type="entry name" value="Acrflvin-R"/>
</dbReference>
<dbReference type="PRINTS" id="PR00702">
    <property type="entry name" value="ACRIFLAVINRP"/>
</dbReference>
<keyword evidence="6 9" id="KW-0812">Transmembrane</keyword>
<dbReference type="Gene3D" id="1.20.1640.10">
    <property type="entry name" value="Multidrug efflux transporter AcrB transmembrane domain"/>
    <property type="match status" value="2"/>
</dbReference>
<dbReference type="SUPFAM" id="SSF82693">
    <property type="entry name" value="Multidrug efflux transporter AcrB pore domain, PN1, PN2, PC1 and PC2 subdomains"/>
    <property type="match status" value="4"/>
</dbReference>
<dbReference type="EMBL" id="CP024639">
    <property type="protein sequence ID" value="QGR09796.1"/>
    <property type="molecule type" value="Genomic_DNA"/>
</dbReference>
<evidence type="ECO:0000256" key="6">
    <source>
        <dbReference type="ARBA" id="ARBA00022692"/>
    </source>
</evidence>
<dbReference type="AlphaFoldDB" id="A0AAP9HBG9"/>
<evidence type="ECO:0000256" key="2">
    <source>
        <dbReference type="ARBA" id="ARBA00010942"/>
    </source>
</evidence>
<dbReference type="FunFam" id="1.20.1640.10:FF:000001">
    <property type="entry name" value="Efflux pump membrane transporter"/>
    <property type="match status" value="1"/>
</dbReference>
<reference evidence="12" key="1">
    <citation type="submission" date="2017-11" db="EMBL/GenBank/DDBJ databases">
        <title>Genome sequence of Pantoea sp. MSR2.</title>
        <authorList>
            <person name="Nascimento F.X."/>
        </authorList>
    </citation>
    <scope>NUCLEOTIDE SEQUENCE [LARGE SCALE GENOMIC DNA]</scope>
    <source>
        <strain evidence="12">MSR2</strain>
        <plasmid evidence="12">pmsr2c</plasmid>
    </source>
</reference>
<dbReference type="KEGG" id="ppho:CTZ24_25450"/>
<geneLocation type="plasmid" evidence="12">
    <name>pmsr2c</name>
</geneLocation>
<reference evidence="11" key="2">
    <citation type="journal article" date="2020" name="Environ. Microbiol.">
        <title>The extreme plant-growth-promoting properties of Pantoea phytobeneficialis MSR2 revealed by functional and genomic analysis.</title>
        <authorList>
            <person name="Nascimento F.X."/>
            <person name="Hernandez A.G."/>
            <person name="Glick B.R."/>
            <person name="Rossi M.J."/>
        </authorList>
    </citation>
    <scope>NUCLEOTIDE SEQUENCE</scope>
    <source>
        <strain evidence="11">MSR2</strain>
    </source>
</reference>
<dbReference type="Gene3D" id="3.30.70.1320">
    <property type="entry name" value="Multidrug efflux transporter AcrB pore domain like"/>
    <property type="match status" value="1"/>
</dbReference>
<feature type="transmembrane region" description="Helical" evidence="9">
    <location>
        <begin position="472"/>
        <end position="490"/>
    </location>
</feature>
<evidence type="ECO:0000313" key="11">
    <source>
        <dbReference type="EMBL" id="QGR09796.1"/>
    </source>
</evidence>
<feature type="transmembrane region" description="Helical" evidence="9">
    <location>
        <begin position="894"/>
        <end position="918"/>
    </location>
</feature>
<dbReference type="PANTHER" id="PTHR32063:SF13">
    <property type="entry name" value="MULTIDRUG EFFLUX PUMP SUBUNIT ACRB-RELATED"/>
    <property type="match status" value="1"/>
</dbReference>
<evidence type="ECO:0000313" key="10">
    <source>
        <dbReference type="EMBL" id="MDO6409924.1"/>
    </source>
</evidence>
<dbReference type="InterPro" id="IPR027463">
    <property type="entry name" value="AcrB_DN_DC_subdom"/>
</dbReference>
<feature type="transmembrane region" description="Helical" evidence="9">
    <location>
        <begin position="440"/>
        <end position="460"/>
    </location>
</feature>
<evidence type="ECO:0000256" key="1">
    <source>
        <dbReference type="ARBA" id="ARBA00004429"/>
    </source>
</evidence>
<accession>A0AAP9HBG9</accession>
<comment type="similarity">
    <text evidence="2 9">Belongs to the resistance-nodulation-cell division (RND) (TC 2.A.6) family.</text>
</comment>
<gene>
    <name evidence="11" type="ORF">CTZ24_25450</name>
    <name evidence="10" type="ORF">Q3404_25480</name>
</gene>
<feature type="transmembrane region" description="Helical" evidence="9">
    <location>
        <begin position="1001"/>
        <end position="1027"/>
    </location>
</feature>
<dbReference type="SUPFAM" id="SSF82714">
    <property type="entry name" value="Multidrug efflux transporter AcrB TolC docking domain, DN and DC subdomains"/>
    <property type="match status" value="2"/>
</dbReference>
<geneLocation type="plasmid" evidence="11">
    <name>pMSR2C</name>
</geneLocation>
<evidence type="ECO:0000256" key="9">
    <source>
        <dbReference type="RuleBase" id="RU364070"/>
    </source>
</evidence>
<dbReference type="GO" id="GO:0015562">
    <property type="term" value="F:efflux transmembrane transporter activity"/>
    <property type="evidence" value="ECO:0007669"/>
    <property type="project" value="InterPro"/>
</dbReference>
<evidence type="ECO:0000256" key="4">
    <source>
        <dbReference type="ARBA" id="ARBA00022475"/>
    </source>
</evidence>
<dbReference type="Proteomes" id="UP000424872">
    <property type="component" value="Plasmid pMSR2C"/>
</dbReference>
<feature type="transmembrane region" description="Helical" evidence="9">
    <location>
        <begin position="395"/>
        <end position="419"/>
    </location>
</feature>
<organism evidence="11 12">
    <name type="scientific">Pantoea phytobeneficialis</name>
    <dbReference type="NCBI Taxonomy" id="2052056"/>
    <lineage>
        <taxon>Bacteria</taxon>
        <taxon>Pseudomonadati</taxon>
        <taxon>Pseudomonadota</taxon>
        <taxon>Gammaproteobacteria</taxon>
        <taxon>Enterobacterales</taxon>
        <taxon>Erwiniaceae</taxon>
        <taxon>Pantoea</taxon>
    </lineage>
</organism>
<dbReference type="Pfam" id="PF00873">
    <property type="entry name" value="ACR_tran"/>
    <property type="match status" value="1"/>
</dbReference>
<keyword evidence="13" id="KW-1185">Reference proteome</keyword>
<proteinExistence type="inferred from homology"/>
<dbReference type="Gene3D" id="3.30.70.1440">
    <property type="entry name" value="Multidrug efflux transporter AcrB pore domain"/>
    <property type="match status" value="1"/>
</dbReference>
<dbReference type="GO" id="GO:0009636">
    <property type="term" value="P:response to toxic substance"/>
    <property type="evidence" value="ECO:0007669"/>
    <property type="project" value="UniProtKB-ARBA"/>
</dbReference>
<evidence type="ECO:0000313" key="12">
    <source>
        <dbReference type="Proteomes" id="UP000424872"/>
    </source>
</evidence>
<keyword evidence="7 9" id="KW-1133">Transmembrane helix</keyword>
<dbReference type="SUPFAM" id="SSF82866">
    <property type="entry name" value="Multidrug efflux transporter AcrB transmembrane domain"/>
    <property type="match status" value="2"/>
</dbReference>
<comment type="subcellular location">
    <subcellularLocation>
        <location evidence="1 9">Cell inner membrane</location>
        <topology evidence="1 9">Multi-pass membrane protein</topology>
    </subcellularLocation>
</comment>
<keyword evidence="8 9" id="KW-0472">Membrane</keyword>
<comment type="caution">
    <text evidence="9">Lacks conserved residue(s) required for the propagation of feature annotation.</text>
</comment>
<dbReference type="PANTHER" id="PTHR32063">
    <property type="match status" value="1"/>
</dbReference>